<evidence type="ECO:0000313" key="4">
    <source>
        <dbReference type="EMBL" id="HIH95654.1"/>
    </source>
</evidence>
<dbReference type="Proteomes" id="UP000600774">
    <property type="component" value="Unassembled WGS sequence"/>
</dbReference>
<feature type="domain" description="PBP" evidence="3">
    <location>
        <begin position="47"/>
        <end position="313"/>
    </location>
</feature>
<dbReference type="InterPro" id="IPR050811">
    <property type="entry name" value="Phosphate_ABC_transporter"/>
</dbReference>
<comment type="caution">
    <text evidence="4">The sequence shown here is derived from an EMBL/GenBank/DDBJ whole genome shotgun (WGS) entry which is preliminary data.</text>
</comment>
<reference evidence="4" key="1">
    <citation type="journal article" date="2020" name="bioRxiv">
        <title>A rank-normalized archaeal taxonomy based on genome phylogeny resolves widespread incomplete and uneven classifications.</title>
        <authorList>
            <person name="Rinke C."/>
            <person name="Chuvochina M."/>
            <person name="Mussig A.J."/>
            <person name="Chaumeil P.-A."/>
            <person name="Waite D.W."/>
            <person name="Whitman W.B."/>
            <person name="Parks D.H."/>
            <person name="Hugenholtz P."/>
        </authorList>
    </citation>
    <scope>NUCLEOTIDE SEQUENCE</scope>
    <source>
        <strain evidence="4">UBA8876</strain>
    </source>
</reference>
<evidence type="ECO:0000256" key="1">
    <source>
        <dbReference type="ARBA" id="ARBA00022729"/>
    </source>
</evidence>
<dbReference type="Pfam" id="PF12849">
    <property type="entry name" value="PBP_like_2"/>
    <property type="match status" value="1"/>
</dbReference>
<dbReference type="RefSeq" id="WP_011023032.1">
    <property type="nucleotide sequence ID" value="NZ_DUJU01000188.1"/>
</dbReference>
<dbReference type="InterPro" id="IPR024370">
    <property type="entry name" value="PBP_domain"/>
</dbReference>
<feature type="transmembrane region" description="Helical" evidence="2">
    <location>
        <begin position="12"/>
        <end position="36"/>
    </location>
</feature>
<dbReference type="NCBIfam" id="TIGR02537">
    <property type="entry name" value="arch_flag_Nterm"/>
    <property type="match status" value="1"/>
</dbReference>
<dbReference type="InterPro" id="IPR013373">
    <property type="entry name" value="Flagellin/pilin_N_arc"/>
</dbReference>
<dbReference type="EMBL" id="DUJU01000188">
    <property type="protein sequence ID" value="HIH95654.1"/>
    <property type="molecule type" value="Genomic_DNA"/>
</dbReference>
<proteinExistence type="predicted"/>
<name>A0A832SF27_9EURY</name>
<accession>A0A832SF27</accession>
<protein>
    <submittedName>
        <fullName evidence="4">PstS family phosphate ABC transporter substrate-binding protein</fullName>
    </submittedName>
</protein>
<gene>
    <name evidence="4" type="ORF">HA338_17145</name>
</gene>
<dbReference type="AlphaFoldDB" id="A0A832SF27"/>
<dbReference type="SUPFAM" id="SSF53850">
    <property type="entry name" value="Periplasmic binding protein-like II"/>
    <property type="match status" value="1"/>
</dbReference>
<organism evidence="4 5">
    <name type="scientific">Methanosarcina acetivorans</name>
    <dbReference type="NCBI Taxonomy" id="2214"/>
    <lineage>
        <taxon>Archaea</taxon>
        <taxon>Methanobacteriati</taxon>
        <taxon>Methanobacteriota</taxon>
        <taxon>Stenosarchaea group</taxon>
        <taxon>Methanomicrobia</taxon>
        <taxon>Methanosarcinales</taxon>
        <taxon>Methanosarcinaceae</taxon>
        <taxon>Methanosarcina</taxon>
    </lineage>
</organism>
<dbReference type="Gene3D" id="3.40.190.10">
    <property type="entry name" value="Periplasmic binding protein-like II"/>
    <property type="match status" value="2"/>
</dbReference>
<evidence type="ECO:0000313" key="5">
    <source>
        <dbReference type="Proteomes" id="UP000600774"/>
    </source>
</evidence>
<keyword evidence="2" id="KW-0812">Transmembrane</keyword>
<evidence type="ECO:0000259" key="3">
    <source>
        <dbReference type="Pfam" id="PF12849"/>
    </source>
</evidence>
<dbReference type="GeneID" id="1474987"/>
<keyword evidence="1" id="KW-0732">Signal</keyword>
<sequence>MVFKNDKAVSPVVATLVLVVVAIIGAAAVGALLGAFSSDVSDEASAGETSGASSTELLIGGSTTVQPVSEVLADAYMEEHKGIKVNVQGGGSGAGVSGAEKGVLDIGSSSSAIAKADHPDLQVFEIGGSAVVLIGSNEVTAIEVPGADAAAQQANMKAIYTAAVEGVAEYDDTLTASTGAALTVLQRSSASGTEETFSEYIGDGSKTFIDGTEALGKASNGDVYSAVKSASTPTIGFVDYGFYNSDDSTELHLIGLGCTQAEITPTNIKAALKVKSTGTGTADFPTGLCRNLYYCTLGSPSSTEQSFINFAMSPGAIDFFHEAGTFSAYDYQ</sequence>
<keyword evidence="2" id="KW-1133">Transmembrane helix</keyword>
<dbReference type="PANTHER" id="PTHR30570">
    <property type="entry name" value="PERIPLASMIC PHOSPHATE BINDING COMPONENT OF PHOSPHATE ABC TRANSPORTER"/>
    <property type="match status" value="1"/>
</dbReference>
<evidence type="ECO:0000256" key="2">
    <source>
        <dbReference type="SAM" id="Phobius"/>
    </source>
</evidence>
<dbReference type="OMA" id="TIMGTFS"/>
<dbReference type="PANTHER" id="PTHR30570:SF1">
    <property type="entry name" value="PHOSPHATE-BINDING PROTEIN PSTS"/>
    <property type="match status" value="1"/>
</dbReference>
<keyword evidence="2" id="KW-0472">Membrane</keyword>